<dbReference type="InterPro" id="IPR012990">
    <property type="entry name" value="Beta-sandwich_Sec23_24"/>
</dbReference>
<keyword evidence="7" id="KW-0256">Endoplasmic reticulum</keyword>
<dbReference type="InterPro" id="IPR036174">
    <property type="entry name" value="Znf_Sec23_Sec24_sf"/>
</dbReference>
<dbReference type="InterPro" id="IPR006896">
    <property type="entry name" value="Sec23/24_trunk_dom"/>
</dbReference>
<evidence type="ECO:0000256" key="1">
    <source>
        <dbReference type="ARBA" id="ARBA00004394"/>
    </source>
</evidence>
<dbReference type="GO" id="GO:0000139">
    <property type="term" value="C:Golgi membrane"/>
    <property type="evidence" value="ECO:0007669"/>
    <property type="project" value="UniProtKB-SubCell"/>
</dbReference>
<dbReference type="InterPro" id="IPR006900">
    <property type="entry name" value="Sec23/24_helical_dom"/>
</dbReference>
<dbReference type="Gene3D" id="3.40.20.10">
    <property type="entry name" value="Severin"/>
    <property type="match status" value="1"/>
</dbReference>
<keyword evidence="19" id="KW-1185">Reference proteome</keyword>
<evidence type="ECO:0000256" key="3">
    <source>
        <dbReference type="ARBA" id="ARBA00004586"/>
    </source>
</evidence>
<evidence type="ECO:0000256" key="6">
    <source>
        <dbReference type="ARBA" id="ARBA00022490"/>
    </source>
</evidence>
<dbReference type="AlphaFoldDB" id="A0A0D6EG75"/>
<dbReference type="Proteomes" id="UP000243876">
    <property type="component" value="Unassembled WGS sequence"/>
</dbReference>
<dbReference type="Gene3D" id="2.30.30.380">
    <property type="entry name" value="Zn-finger domain of Sec23/24"/>
    <property type="match status" value="1"/>
</dbReference>
<feature type="domain" description="Sec23/Sec24 beta-sandwich" evidence="17">
    <location>
        <begin position="707"/>
        <end position="789"/>
    </location>
</feature>
<dbReference type="PANTHER" id="PTHR13803:SF39">
    <property type="entry name" value="SECRETORY 24AB, ISOFORM A"/>
    <property type="match status" value="1"/>
</dbReference>
<dbReference type="InterPro" id="IPR041742">
    <property type="entry name" value="Sec24-like_trunk_dom"/>
</dbReference>
<evidence type="ECO:0000256" key="5">
    <source>
        <dbReference type="ARBA" id="ARBA00022448"/>
    </source>
</evidence>
<evidence type="ECO:0000313" key="18">
    <source>
        <dbReference type="EMBL" id="CEQ39027.1"/>
    </source>
</evidence>
<dbReference type="Gene3D" id="1.20.120.730">
    <property type="entry name" value="Sec23/Sec24 helical domain"/>
    <property type="match status" value="1"/>
</dbReference>
<evidence type="ECO:0000256" key="7">
    <source>
        <dbReference type="ARBA" id="ARBA00022824"/>
    </source>
</evidence>
<feature type="domain" description="Zinc finger Sec23/Sec24-type" evidence="14">
    <location>
        <begin position="360"/>
        <end position="396"/>
    </location>
</feature>
<keyword evidence="11" id="KW-0472">Membrane</keyword>
<keyword evidence="8" id="KW-0931">ER-Golgi transport</keyword>
<dbReference type="Pfam" id="PF00626">
    <property type="entry name" value="Gelsolin"/>
    <property type="match status" value="1"/>
</dbReference>
<accession>A0A0D6EG75</accession>
<keyword evidence="9" id="KW-0653">Protein transport</keyword>
<evidence type="ECO:0000259" key="13">
    <source>
        <dbReference type="Pfam" id="PF00626"/>
    </source>
</evidence>
<protein>
    <submittedName>
        <fullName evidence="18">SPOSA6832_00524-mRNA-1:cds</fullName>
    </submittedName>
</protein>
<evidence type="ECO:0000256" key="4">
    <source>
        <dbReference type="ARBA" id="ARBA00008334"/>
    </source>
</evidence>
<feature type="compositionally biased region" description="Low complexity" evidence="12">
    <location>
        <begin position="97"/>
        <end position="118"/>
    </location>
</feature>
<dbReference type="PANTHER" id="PTHR13803">
    <property type="entry name" value="SEC24-RELATED PROTEIN"/>
    <property type="match status" value="1"/>
</dbReference>
<dbReference type="EMBL" id="CENE01000002">
    <property type="protein sequence ID" value="CEQ39027.1"/>
    <property type="molecule type" value="Genomic_DNA"/>
</dbReference>
<dbReference type="Pfam" id="PF08033">
    <property type="entry name" value="Sec23_BS"/>
    <property type="match status" value="1"/>
</dbReference>
<evidence type="ECO:0000256" key="11">
    <source>
        <dbReference type="ARBA" id="ARBA00023136"/>
    </source>
</evidence>
<dbReference type="SUPFAM" id="SSF82754">
    <property type="entry name" value="C-terminal, gelsolin-like domain of Sec23/24"/>
    <property type="match status" value="1"/>
</dbReference>
<feature type="domain" description="Gelsolin-like" evidence="13">
    <location>
        <begin position="957"/>
        <end position="1029"/>
    </location>
</feature>
<keyword evidence="10" id="KW-0333">Golgi apparatus</keyword>
<dbReference type="GO" id="GO:0030127">
    <property type="term" value="C:COPII vesicle coat"/>
    <property type="evidence" value="ECO:0007669"/>
    <property type="project" value="InterPro"/>
</dbReference>
<reference evidence="19" key="1">
    <citation type="submission" date="2015-02" db="EMBL/GenBank/DDBJ databases">
        <authorList>
            <person name="Gon?alves P."/>
        </authorList>
    </citation>
    <scope>NUCLEOTIDE SEQUENCE [LARGE SCALE GENOMIC DNA]</scope>
</reference>
<dbReference type="Pfam" id="PF04810">
    <property type="entry name" value="zf-Sec23_Sec24"/>
    <property type="match status" value="1"/>
</dbReference>
<dbReference type="CDD" id="cd01479">
    <property type="entry name" value="Sec24-like"/>
    <property type="match status" value="1"/>
</dbReference>
<feature type="region of interest" description="Disordered" evidence="12">
    <location>
        <begin position="32"/>
        <end position="221"/>
    </location>
</feature>
<dbReference type="GO" id="GO:0008270">
    <property type="term" value="F:zinc ion binding"/>
    <property type="evidence" value="ECO:0007669"/>
    <property type="project" value="InterPro"/>
</dbReference>
<proteinExistence type="inferred from homology"/>
<gene>
    <name evidence="18" type="primary">SPOSA6832_00524</name>
</gene>
<dbReference type="GO" id="GO:0006886">
    <property type="term" value="P:intracellular protein transport"/>
    <property type="evidence" value="ECO:0007669"/>
    <property type="project" value="InterPro"/>
</dbReference>
<evidence type="ECO:0000256" key="12">
    <source>
        <dbReference type="SAM" id="MobiDB-lite"/>
    </source>
</evidence>
<dbReference type="Pfam" id="PF04811">
    <property type="entry name" value="Sec23_trunk"/>
    <property type="match status" value="1"/>
</dbReference>
<sequence>MASQAMPHPPLPPGWRSEWSVSVSLLLKNSTGRSQYNFPASGPLPPPGQRPFPGVRHGAHASVSGPLTSTSPINGFTRQPLSGYGAGGRAPIPPYAPAAAVPSPDRLAQQQQQQQQPQSVNTPPPAAVAGMSNTPPPPALSPAQDPSVARRPGRRQYARDTATYIAGDMSGGPSASSGPGHGHSQSTAGFFSPAAAGGPAADPAAGQFFTPGAAPGSEFVQPGGPSVAGAAGAGIGGAPASAGGAGYGAAQLTNQFGQMGIGGVRQQSNVSTVDLIKTPLNPLELMTMQPPEIRLPPNASFSQSETRNADPSYQRMTINAIPTTNTLLQKSKLPLALVLTPYRSLKPGDPEVPVVSDTVIARCRRCRTYINPYVTFIEGGQRWKCCMCNLSNEVPQLFDWDQEKNQPADRYARHELNSSVVEFVAPTEYMEEDQVRAPQPPIYVFVIDVSYSAVSSGMVATAARTLLESLDRLPNEDSRTKIAVIGVDSCLHFFTLAAGSTDPAMLVVGDLDDVFLPKPNDILVNLVEAKAGIENLLGRLNDMFHDTHNTGNALGAGLQAAFKLIVGYFAFTLSPSANEGMELTIEGFPSHVGGKIVALSASLPNLGPGSLKNREDSKVLGTSKESALLQAQTGFYKTFAIDCSRSQVSVDMWLFSSAYTDVATLSGLPRYTGGQTFYYPSFNAARSEDALKFAHEFGTVISDPICLEAVMRVRASRGIRMSAFHGNFFVRSTDLLSLPAVPMDQSYAIEIQIEDPINAPFVVFQTAVLHTTCYGERRIRVITLALPTTSSISELYASVDTVALATLLANKAVERSTQSKLEDARDAVQNKLVDILGTYKATMTSAGSGASPQLVISDNMKFLPLLMLGLLKNVRALAPVIYPSRVGGQAFLELALTRILRTTGLRHSTMIPSDVRAYAQALLTTLPSQLLIPYLHPVFYSLHNMPKECGTISDAGVILPHPLPLSSERLERHGLFLIEDGQNIFLWVGRDAVPQLVMDVFDLPSYADLMSGKRTLPVLDNAFSQRVNAIIGKVREARRGPYYPHLYIVKEDGDPALRQWALSCLIEDRLEATQSYGQFIGMLKDKINDKSF</sequence>
<dbReference type="SUPFAM" id="SSF53300">
    <property type="entry name" value="vWA-like"/>
    <property type="match status" value="1"/>
</dbReference>
<dbReference type="SUPFAM" id="SSF81811">
    <property type="entry name" value="Helical domain of Sec23/24"/>
    <property type="match status" value="1"/>
</dbReference>
<evidence type="ECO:0000256" key="10">
    <source>
        <dbReference type="ARBA" id="ARBA00023034"/>
    </source>
</evidence>
<evidence type="ECO:0000259" key="17">
    <source>
        <dbReference type="Pfam" id="PF08033"/>
    </source>
</evidence>
<dbReference type="OrthoDB" id="49016at2759"/>
<feature type="compositionally biased region" description="Low complexity" evidence="12">
    <location>
        <begin position="171"/>
        <end position="209"/>
    </location>
</feature>
<evidence type="ECO:0000256" key="2">
    <source>
        <dbReference type="ARBA" id="ARBA00004496"/>
    </source>
</evidence>
<organism evidence="18 19">
    <name type="scientific">Sporidiobolus salmonicolor</name>
    <name type="common">Yeast-like fungus</name>
    <name type="synonym">Sporobolomyces salmonicolor</name>
    <dbReference type="NCBI Taxonomy" id="5005"/>
    <lineage>
        <taxon>Eukaryota</taxon>
        <taxon>Fungi</taxon>
        <taxon>Dikarya</taxon>
        <taxon>Basidiomycota</taxon>
        <taxon>Pucciniomycotina</taxon>
        <taxon>Microbotryomycetes</taxon>
        <taxon>Sporidiobolales</taxon>
        <taxon>Sporidiobolaceae</taxon>
        <taxon>Sporobolomyces</taxon>
    </lineage>
</organism>
<comment type="similarity">
    <text evidence="4">Belongs to the SEC23/SEC24 family. SEC24 subfamily.</text>
</comment>
<dbReference type="SUPFAM" id="SSF82919">
    <property type="entry name" value="Zn-finger domain of Sec23/24"/>
    <property type="match status" value="1"/>
</dbReference>
<dbReference type="InterPro" id="IPR036180">
    <property type="entry name" value="Gelsolin-like_dom_sf"/>
</dbReference>
<evidence type="ECO:0000259" key="14">
    <source>
        <dbReference type="Pfam" id="PF04810"/>
    </source>
</evidence>
<evidence type="ECO:0000256" key="9">
    <source>
        <dbReference type="ARBA" id="ARBA00022927"/>
    </source>
</evidence>
<dbReference type="GO" id="GO:0005789">
    <property type="term" value="C:endoplasmic reticulum membrane"/>
    <property type="evidence" value="ECO:0007669"/>
    <property type="project" value="UniProtKB-SubCell"/>
</dbReference>
<dbReference type="GO" id="GO:0000149">
    <property type="term" value="F:SNARE binding"/>
    <property type="evidence" value="ECO:0007669"/>
    <property type="project" value="TreeGrafter"/>
</dbReference>
<feature type="compositionally biased region" description="Polar residues" evidence="12">
    <location>
        <begin position="65"/>
        <end position="80"/>
    </location>
</feature>
<evidence type="ECO:0000259" key="16">
    <source>
        <dbReference type="Pfam" id="PF04815"/>
    </source>
</evidence>
<dbReference type="InterPro" id="IPR029006">
    <property type="entry name" value="ADF-H/Gelsolin-like_dom_sf"/>
</dbReference>
<dbReference type="InterPro" id="IPR050550">
    <property type="entry name" value="SEC23_SEC24_subfamily"/>
</dbReference>
<evidence type="ECO:0000256" key="8">
    <source>
        <dbReference type="ARBA" id="ARBA00022892"/>
    </source>
</evidence>
<dbReference type="Gene3D" id="3.40.50.410">
    <property type="entry name" value="von Willebrand factor, type A domain"/>
    <property type="match status" value="1"/>
</dbReference>
<dbReference type="Gene3D" id="2.60.40.1670">
    <property type="entry name" value="beta-sandwich domain of Sec23/24"/>
    <property type="match status" value="1"/>
</dbReference>
<dbReference type="InterPro" id="IPR036465">
    <property type="entry name" value="vWFA_dom_sf"/>
</dbReference>
<feature type="domain" description="Sec23/Sec24 trunk" evidence="15">
    <location>
        <begin position="438"/>
        <end position="699"/>
    </location>
</feature>
<keyword evidence="6" id="KW-0963">Cytoplasm</keyword>
<name>A0A0D6EG75_SPOSA</name>
<dbReference type="InterPro" id="IPR036175">
    <property type="entry name" value="Sec23/24_helical_dom_sf"/>
</dbReference>
<keyword evidence="5" id="KW-0813">Transport</keyword>
<evidence type="ECO:0000313" key="19">
    <source>
        <dbReference type="Proteomes" id="UP000243876"/>
    </source>
</evidence>
<dbReference type="InterPro" id="IPR006895">
    <property type="entry name" value="Znf_Sec23_Sec24"/>
</dbReference>
<evidence type="ECO:0000259" key="15">
    <source>
        <dbReference type="Pfam" id="PF04811"/>
    </source>
</evidence>
<comment type="subcellular location">
    <subcellularLocation>
        <location evidence="2">Cytoplasm</location>
    </subcellularLocation>
    <subcellularLocation>
        <location evidence="3">Endoplasmic reticulum membrane</location>
    </subcellularLocation>
    <subcellularLocation>
        <location evidence="1">Golgi apparatus membrane</location>
    </subcellularLocation>
</comment>
<feature type="domain" description="Sec23/Sec24 helical" evidence="16">
    <location>
        <begin position="800"/>
        <end position="874"/>
    </location>
</feature>
<dbReference type="GO" id="GO:0090110">
    <property type="term" value="P:COPII-coated vesicle cargo loading"/>
    <property type="evidence" value="ECO:0007669"/>
    <property type="project" value="TreeGrafter"/>
</dbReference>
<dbReference type="GO" id="GO:0070971">
    <property type="term" value="C:endoplasmic reticulum exit site"/>
    <property type="evidence" value="ECO:0007669"/>
    <property type="project" value="TreeGrafter"/>
</dbReference>
<dbReference type="Pfam" id="PF04815">
    <property type="entry name" value="Sec23_helical"/>
    <property type="match status" value="1"/>
</dbReference>
<dbReference type="SUPFAM" id="SSF81995">
    <property type="entry name" value="beta-sandwich domain of Sec23/24"/>
    <property type="match status" value="1"/>
</dbReference>
<dbReference type="InterPro" id="IPR007123">
    <property type="entry name" value="Gelsolin-like_dom"/>
</dbReference>